<protein>
    <submittedName>
        <fullName evidence="2">Uncharacterized protein</fullName>
    </submittedName>
</protein>
<feature type="compositionally biased region" description="Polar residues" evidence="1">
    <location>
        <begin position="34"/>
        <end position="45"/>
    </location>
</feature>
<proteinExistence type="predicted"/>
<accession>A0ABQ5EAX0</accession>
<dbReference type="Proteomes" id="UP001151760">
    <property type="component" value="Unassembled WGS sequence"/>
</dbReference>
<name>A0ABQ5EAX0_9ASTR</name>
<feature type="compositionally biased region" description="Polar residues" evidence="1">
    <location>
        <begin position="144"/>
        <end position="171"/>
    </location>
</feature>
<evidence type="ECO:0000313" key="3">
    <source>
        <dbReference type="Proteomes" id="UP001151760"/>
    </source>
</evidence>
<feature type="compositionally biased region" description="Basic and acidic residues" evidence="1">
    <location>
        <begin position="111"/>
        <end position="127"/>
    </location>
</feature>
<reference evidence="2" key="1">
    <citation type="journal article" date="2022" name="Int. J. Mol. Sci.">
        <title>Draft Genome of Tanacetum Coccineum: Genomic Comparison of Closely Related Tanacetum-Family Plants.</title>
        <authorList>
            <person name="Yamashiro T."/>
            <person name="Shiraishi A."/>
            <person name="Nakayama K."/>
            <person name="Satake H."/>
        </authorList>
    </citation>
    <scope>NUCLEOTIDE SEQUENCE</scope>
</reference>
<organism evidence="2 3">
    <name type="scientific">Tanacetum coccineum</name>
    <dbReference type="NCBI Taxonomy" id="301880"/>
    <lineage>
        <taxon>Eukaryota</taxon>
        <taxon>Viridiplantae</taxon>
        <taxon>Streptophyta</taxon>
        <taxon>Embryophyta</taxon>
        <taxon>Tracheophyta</taxon>
        <taxon>Spermatophyta</taxon>
        <taxon>Magnoliopsida</taxon>
        <taxon>eudicotyledons</taxon>
        <taxon>Gunneridae</taxon>
        <taxon>Pentapetalae</taxon>
        <taxon>asterids</taxon>
        <taxon>campanulids</taxon>
        <taxon>Asterales</taxon>
        <taxon>Asteraceae</taxon>
        <taxon>Asteroideae</taxon>
        <taxon>Anthemideae</taxon>
        <taxon>Anthemidinae</taxon>
        <taxon>Tanacetum</taxon>
    </lineage>
</organism>
<gene>
    <name evidence="2" type="ORF">Tco_0974201</name>
</gene>
<dbReference type="EMBL" id="BQNB010016119">
    <property type="protein sequence ID" value="GJT48044.1"/>
    <property type="molecule type" value="Genomic_DNA"/>
</dbReference>
<evidence type="ECO:0000256" key="1">
    <source>
        <dbReference type="SAM" id="MobiDB-lite"/>
    </source>
</evidence>
<reference evidence="2" key="2">
    <citation type="submission" date="2022-01" db="EMBL/GenBank/DDBJ databases">
        <authorList>
            <person name="Yamashiro T."/>
            <person name="Shiraishi A."/>
            <person name="Satake H."/>
            <person name="Nakayama K."/>
        </authorList>
    </citation>
    <scope>NUCLEOTIDE SEQUENCE</scope>
</reference>
<feature type="compositionally biased region" description="Polar residues" evidence="1">
    <location>
        <begin position="212"/>
        <end position="230"/>
    </location>
</feature>
<sequence>MAIPDPLITEAIRQSSYYPMYLKMVAENTKKTPQEVQACNQQQSVLLPKSRQPPHQSNKPSQLLLHPRNLPSVSFHRKLERESLLSNCIDEEDEAQQESIPQREDDDPDLELAKKLSLETPQEKGEGEGDDADLERAIKLSFGSGLSATRSGTYWRSDNQGSSVRSNSQSHEVVGKGKAVVTEEQVAHSLVDLSKKKRTTDQFVLVRRDQTPPDSTTGPSSQPEDYTSRN</sequence>
<feature type="region of interest" description="Disordered" evidence="1">
    <location>
        <begin position="86"/>
        <end position="178"/>
    </location>
</feature>
<keyword evidence="3" id="KW-1185">Reference proteome</keyword>
<comment type="caution">
    <text evidence="2">The sequence shown here is derived from an EMBL/GenBank/DDBJ whole genome shotgun (WGS) entry which is preliminary data.</text>
</comment>
<evidence type="ECO:0000313" key="2">
    <source>
        <dbReference type="EMBL" id="GJT48044.1"/>
    </source>
</evidence>
<feature type="region of interest" description="Disordered" evidence="1">
    <location>
        <begin position="30"/>
        <end position="69"/>
    </location>
</feature>
<feature type="region of interest" description="Disordered" evidence="1">
    <location>
        <begin position="198"/>
        <end position="230"/>
    </location>
</feature>